<comment type="caution">
    <text evidence="3">The sequence shown here is derived from an EMBL/GenBank/DDBJ whole genome shotgun (WGS) entry which is preliminary data.</text>
</comment>
<name>A0A2A4XBW8_9GAMM</name>
<dbReference type="SUPFAM" id="SSF75304">
    <property type="entry name" value="Amidase signature (AS) enzymes"/>
    <property type="match status" value="1"/>
</dbReference>
<dbReference type="Gene3D" id="3.90.1300.10">
    <property type="entry name" value="Amidase signature (AS) domain"/>
    <property type="match status" value="1"/>
</dbReference>
<protein>
    <submittedName>
        <fullName evidence="3">Glutamyl-tRNA amidotransferase</fullName>
    </submittedName>
</protein>
<evidence type="ECO:0000259" key="2">
    <source>
        <dbReference type="Pfam" id="PF01425"/>
    </source>
</evidence>
<evidence type="ECO:0000313" key="4">
    <source>
        <dbReference type="Proteomes" id="UP000218767"/>
    </source>
</evidence>
<dbReference type="Proteomes" id="UP000218767">
    <property type="component" value="Unassembled WGS sequence"/>
</dbReference>
<accession>A0A2A4XBW8</accession>
<dbReference type="GO" id="GO:0016740">
    <property type="term" value="F:transferase activity"/>
    <property type="evidence" value="ECO:0007669"/>
    <property type="project" value="UniProtKB-KW"/>
</dbReference>
<dbReference type="Pfam" id="PF01425">
    <property type="entry name" value="Amidase"/>
    <property type="match status" value="1"/>
</dbReference>
<gene>
    <name evidence="3" type="ORF">COB20_04495</name>
</gene>
<keyword evidence="1" id="KW-0732">Signal</keyword>
<dbReference type="PANTHER" id="PTHR42678:SF5">
    <property type="entry name" value="GLUTAMYL-TRNA(GLN) AMIDOTRANSFERASE SUBUNIT A"/>
    <property type="match status" value="1"/>
</dbReference>
<evidence type="ECO:0000256" key="1">
    <source>
        <dbReference type="SAM" id="SignalP"/>
    </source>
</evidence>
<feature type="signal peptide" evidence="1">
    <location>
        <begin position="1"/>
        <end position="21"/>
    </location>
</feature>
<feature type="domain" description="Amidase" evidence="2">
    <location>
        <begin position="49"/>
        <end position="480"/>
    </location>
</feature>
<dbReference type="EMBL" id="NVUL01000016">
    <property type="protein sequence ID" value="PCI79547.1"/>
    <property type="molecule type" value="Genomic_DNA"/>
</dbReference>
<feature type="chain" id="PRO_5013286180" evidence="1">
    <location>
        <begin position="22"/>
        <end position="620"/>
    </location>
</feature>
<reference evidence="4" key="1">
    <citation type="submission" date="2017-08" db="EMBL/GenBank/DDBJ databases">
        <title>A dynamic microbial community with high functional redundancy inhabits the cold, oxic subseafloor aquifer.</title>
        <authorList>
            <person name="Tully B.J."/>
            <person name="Wheat C.G."/>
            <person name="Glazer B.T."/>
            <person name="Huber J.A."/>
        </authorList>
    </citation>
    <scope>NUCLEOTIDE SEQUENCE [LARGE SCALE GENOMIC DNA]</scope>
</reference>
<dbReference type="PANTHER" id="PTHR42678">
    <property type="entry name" value="AMIDASE"/>
    <property type="match status" value="1"/>
</dbReference>
<proteinExistence type="predicted"/>
<dbReference type="InterPro" id="IPR023631">
    <property type="entry name" value="Amidase_dom"/>
</dbReference>
<keyword evidence="3" id="KW-0808">Transferase</keyword>
<dbReference type="AlphaFoldDB" id="A0A2A4XBW8"/>
<organism evidence="3 4">
    <name type="scientific">SAR86 cluster bacterium</name>
    <dbReference type="NCBI Taxonomy" id="2030880"/>
    <lineage>
        <taxon>Bacteria</taxon>
        <taxon>Pseudomonadati</taxon>
        <taxon>Pseudomonadota</taxon>
        <taxon>Gammaproteobacteria</taxon>
        <taxon>SAR86 cluster</taxon>
    </lineage>
</organism>
<evidence type="ECO:0000313" key="3">
    <source>
        <dbReference type="EMBL" id="PCI79547.1"/>
    </source>
</evidence>
<sequence>MICIRRLLFVLSLLSPFPVVAQSNFDVFEASISEIQKALGQGQINSVQLTQQYLDRIQAYDKQGPKLNSIVRINPEALAQAQALDAERELTGSRGPLHGVPIVIKDNYNTDHMPTTGGSVALASFIPSENAAQVDKLLQAGAIILAKTNLHEYAYGITSIGSLVGQTRNPYDPRRVPGGSSGGTGAAAAASFAAAAFGSDTCGSIRIPSAFNNLIGLRPSKGLSSIYGILPLSHTQDVAGPLARSAEDLAIILDIVSGYDYRDEATEIMRTTAAPAFVDRLYSANLGNLRIGKLQQYFEGSDGAVSSAIEDALDWYEQQGAEIVDVEIADMADLVRRSGLIGHEFKTDINQYLATFSMDESLNLNFIVSQGLYHEAVDGVLSRSNASEFDEQAYRSAMAVRSQLRAAIETVMAEQNLDAIAYPTIKRTQVFTGDSQPGSNCSLSANSGLPALSMPVGFTSNGLPVGLELLGGFLQDAELLAIAQPYESTMSSRRAPSTTPALESGLAPAPQRFELLFSRALLRVEASFEFDAVTNLFEFQVNKEQTQGQAITAVTLVVDSDGDGNLTEPVVLNLLPPDVIAATGSHFMSAEFREAVEQGRLYLKVFGDSLPSAGAVQLLE</sequence>
<dbReference type="InterPro" id="IPR036928">
    <property type="entry name" value="AS_sf"/>
</dbReference>